<evidence type="ECO:0000259" key="2">
    <source>
        <dbReference type="SMART" id="SM00563"/>
    </source>
</evidence>
<sequence length="572" mass="63263">MELRLVYRVLRQLSDWALVGYYSEVHVDAGKDPDALRGVPLIVLVARTHCNANRTHASPERHVTTTSLSTSRRWVRSSCPAGVTSTQPASAATIPHRRMVSFWAKSTMFKHPVLGPILTSSGAIPVRRNPDKADAAASNADLFDASTAALGRRQVIGIFPEGTSYTEPAIMQILSGAGWAALEFMRAQNGVGKMEPVIVVPVGIVYTDKSKYRSRVCVRYGVPIDVTRCMPAELFEAPPDAQAERAAVKALMKDIEDQIVQMTINAPDWETLYSARIARNILWKDEGAIPLKDWIIVNQTLIGFLSSEYEGLPEVKHALTRYFSLLHRIGISHADLDSLVPTASGRPSRAFAFRFIFTVVRTLVHPSFLLFVPSFITYLPAYIFAALGSRLPPPGEEESQSQFKTIIGGFGIGVGVGLSSFWITKALDRFVEHAIGRFPAMWLATAYFLVKLHSALVDRNFQRLRRLSTATKILLGIFQPRSWDLPESKLPAYEKPPVPAGNGFLKKHHESSGTLRGKAWLKAQPPAIPARRMIFHLLAARQGALSALASYAGRETPEKRKLEQLGAVFRHP</sequence>
<keyword evidence="1" id="KW-0812">Transmembrane</keyword>
<dbReference type="Pfam" id="PF01553">
    <property type="entry name" value="Acyltransferase"/>
    <property type="match status" value="1"/>
</dbReference>
<keyword evidence="1" id="KW-1133">Transmembrane helix</keyword>
<evidence type="ECO:0000313" key="3">
    <source>
        <dbReference type="EMBL" id="CAK5265710.1"/>
    </source>
</evidence>
<feature type="domain" description="Phospholipid/glycerol acyltransferase" evidence="2">
    <location>
        <begin position="88"/>
        <end position="207"/>
    </location>
</feature>
<dbReference type="GO" id="GO:0008654">
    <property type="term" value="P:phospholipid biosynthetic process"/>
    <property type="evidence" value="ECO:0007669"/>
    <property type="project" value="TreeGrafter"/>
</dbReference>
<reference evidence="3" key="1">
    <citation type="submission" date="2023-11" db="EMBL/GenBank/DDBJ databases">
        <authorList>
            <person name="De Vega J J."/>
            <person name="De Vega J J."/>
        </authorList>
    </citation>
    <scope>NUCLEOTIDE SEQUENCE</scope>
</reference>
<dbReference type="GO" id="GO:0004366">
    <property type="term" value="F:glycerol-3-phosphate O-acyltransferase activity"/>
    <property type="evidence" value="ECO:0007669"/>
    <property type="project" value="TreeGrafter"/>
</dbReference>
<evidence type="ECO:0000313" key="4">
    <source>
        <dbReference type="Proteomes" id="UP001295794"/>
    </source>
</evidence>
<dbReference type="SUPFAM" id="SSF69593">
    <property type="entry name" value="Glycerol-3-phosphate (1)-acyltransferase"/>
    <property type="match status" value="1"/>
</dbReference>
<dbReference type="InterPro" id="IPR002123">
    <property type="entry name" value="Plipid/glycerol_acylTrfase"/>
</dbReference>
<dbReference type="GO" id="GO:0016287">
    <property type="term" value="F:glycerone-phosphate O-acyltransferase activity"/>
    <property type="evidence" value="ECO:0007669"/>
    <property type="project" value="TreeGrafter"/>
</dbReference>
<accession>A0AAD2GZ51</accession>
<dbReference type="AlphaFoldDB" id="A0AAD2GZ51"/>
<comment type="caution">
    <text evidence="3">The sequence shown here is derived from an EMBL/GenBank/DDBJ whole genome shotgun (WGS) entry which is preliminary data.</text>
</comment>
<keyword evidence="4" id="KW-1185">Reference proteome</keyword>
<feature type="transmembrane region" description="Helical" evidence="1">
    <location>
        <begin position="403"/>
        <end position="423"/>
    </location>
</feature>
<dbReference type="EMBL" id="CAVNYO010000098">
    <property type="protein sequence ID" value="CAK5265710.1"/>
    <property type="molecule type" value="Genomic_DNA"/>
</dbReference>
<evidence type="ECO:0000256" key="1">
    <source>
        <dbReference type="SAM" id="Phobius"/>
    </source>
</evidence>
<feature type="transmembrane region" description="Helical" evidence="1">
    <location>
        <begin position="368"/>
        <end position="391"/>
    </location>
</feature>
<keyword evidence="1" id="KW-0472">Membrane</keyword>
<dbReference type="Proteomes" id="UP001295794">
    <property type="component" value="Unassembled WGS sequence"/>
</dbReference>
<dbReference type="InterPro" id="IPR052744">
    <property type="entry name" value="GPAT/DAPAT"/>
</dbReference>
<name>A0AAD2GZ51_9AGAR</name>
<dbReference type="PANTHER" id="PTHR31605:SF0">
    <property type="entry name" value="GLYCEROL-3-PHOSPHATE O-ACYLTRANSFERASE 1"/>
    <property type="match status" value="1"/>
</dbReference>
<proteinExistence type="predicted"/>
<organism evidence="3 4">
    <name type="scientific">Mycena citricolor</name>
    <dbReference type="NCBI Taxonomy" id="2018698"/>
    <lineage>
        <taxon>Eukaryota</taxon>
        <taxon>Fungi</taxon>
        <taxon>Dikarya</taxon>
        <taxon>Basidiomycota</taxon>
        <taxon>Agaricomycotina</taxon>
        <taxon>Agaricomycetes</taxon>
        <taxon>Agaricomycetidae</taxon>
        <taxon>Agaricales</taxon>
        <taxon>Marasmiineae</taxon>
        <taxon>Mycenaceae</taxon>
        <taxon>Mycena</taxon>
    </lineage>
</organism>
<protein>
    <recommendedName>
        <fullName evidence="2">Phospholipid/glycerol acyltransferase domain-containing protein</fullName>
    </recommendedName>
</protein>
<feature type="transmembrane region" description="Helical" evidence="1">
    <location>
        <begin position="435"/>
        <end position="457"/>
    </location>
</feature>
<dbReference type="SMART" id="SM00563">
    <property type="entry name" value="PlsC"/>
    <property type="match status" value="1"/>
</dbReference>
<dbReference type="PANTHER" id="PTHR31605">
    <property type="entry name" value="GLYCEROL-3-PHOSPHATE O-ACYLTRANSFERASE 1"/>
    <property type="match status" value="1"/>
</dbReference>
<gene>
    <name evidence="3" type="ORF">MYCIT1_LOCUS6904</name>
</gene>